<dbReference type="SMART" id="SM00490">
    <property type="entry name" value="HELICc"/>
    <property type="match status" value="1"/>
</dbReference>
<keyword evidence="1 5" id="KW-0547">Nucleotide-binding</keyword>
<comment type="similarity">
    <text evidence="5">Belongs to the DEAD box helicase family.</text>
</comment>
<dbReference type="AlphaFoldDB" id="A0A6A6FFC3"/>
<evidence type="ECO:0000256" key="6">
    <source>
        <dbReference type="SAM" id="MobiDB-lite"/>
    </source>
</evidence>
<feature type="compositionally biased region" description="Basic residues" evidence="6">
    <location>
        <begin position="540"/>
        <end position="554"/>
    </location>
</feature>
<dbReference type="Proteomes" id="UP000799539">
    <property type="component" value="Unassembled WGS sequence"/>
</dbReference>
<dbReference type="GO" id="GO:0016787">
    <property type="term" value="F:hydrolase activity"/>
    <property type="evidence" value="ECO:0007669"/>
    <property type="project" value="UniProtKB-KW"/>
</dbReference>
<evidence type="ECO:0000259" key="8">
    <source>
        <dbReference type="PROSITE" id="PS51194"/>
    </source>
</evidence>
<dbReference type="OrthoDB" id="193716at2759"/>
<dbReference type="Pfam" id="PF00270">
    <property type="entry name" value="DEAD"/>
    <property type="match status" value="1"/>
</dbReference>
<dbReference type="PROSITE" id="PS51192">
    <property type="entry name" value="HELICASE_ATP_BIND_1"/>
    <property type="match status" value="1"/>
</dbReference>
<comment type="function">
    <text evidence="5">RNA helicase.</text>
</comment>
<evidence type="ECO:0000256" key="5">
    <source>
        <dbReference type="RuleBase" id="RU365068"/>
    </source>
</evidence>
<accession>A0A6A6FFC3</accession>
<feature type="region of interest" description="Disordered" evidence="6">
    <location>
        <begin position="493"/>
        <end position="554"/>
    </location>
</feature>
<organism evidence="9 10">
    <name type="scientific">Cercospora zeae-maydis SCOH1-5</name>
    <dbReference type="NCBI Taxonomy" id="717836"/>
    <lineage>
        <taxon>Eukaryota</taxon>
        <taxon>Fungi</taxon>
        <taxon>Dikarya</taxon>
        <taxon>Ascomycota</taxon>
        <taxon>Pezizomycotina</taxon>
        <taxon>Dothideomycetes</taxon>
        <taxon>Dothideomycetidae</taxon>
        <taxon>Mycosphaerellales</taxon>
        <taxon>Mycosphaerellaceae</taxon>
        <taxon>Cercospora</taxon>
    </lineage>
</organism>
<evidence type="ECO:0000313" key="10">
    <source>
        <dbReference type="Proteomes" id="UP000799539"/>
    </source>
</evidence>
<dbReference type="InterPro" id="IPR001650">
    <property type="entry name" value="Helicase_C-like"/>
</dbReference>
<dbReference type="SMART" id="SM00487">
    <property type="entry name" value="DEXDc"/>
    <property type="match status" value="1"/>
</dbReference>
<proteinExistence type="inferred from homology"/>
<dbReference type="EMBL" id="ML992674">
    <property type="protein sequence ID" value="KAF2212116.1"/>
    <property type="molecule type" value="Genomic_DNA"/>
</dbReference>
<sequence length="554" mass="60137">MAGPITPDAQPWRSMQGRLNDGLLRGLAAMGYEYMTPVQQKVLTELPSFDSDCLVQAKTGTGKTIAFLLPALHSLLAKPNVPRGQVAILICSPTRELALQIAKECNSVTAQLRPGLECHTAYGGTSKERDLKAFLAGDPKIVVATPGRLNDYLNDEYVAEKFKHLRTLVLDEADQMLEAGFLVAINEILRRLPAKDQHHWQGMCYSATIPDKIKSVLPKILSKQHTHLSTVDPNEIPTIDLVKQHSVIVPSISDVYPALWALLQKEYTATKSDFKAIVFGCTANGVALMHALFSSLLRSNDNIKVFQLQSRLSQANRTRTTNEFKDAKAGIMFASDVIGRGMDFPNVSHVVQIGLPSNGDQYVHRVGRTARAGNEGRAIILLTQRESFFLKVNKRLPITPYPEDLTGPAIENQAREIEAAFVNVDELTKAKAYQAWLGFNKVFTKQLQLTNEGLVEQANEYASVMGCPETPMIDKRVVGKMGLKGVPGLNVGLVEHSAPGGRGGRQGGGKNRNGGGQNGESSGRIEKNTTGGPSGGGGGRRGRGRGRGGRRGQS</sequence>
<dbReference type="GO" id="GO:0005524">
    <property type="term" value="F:ATP binding"/>
    <property type="evidence" value="ECO:0007669"/>
    <property type="project" value="UniProtKB-UniRule"/>
</dbReference>
<dbReference type="PROSITE" id="PS51194">
    <property type="entry name" value="HELICASE_CTER"/>
    <property type="match status" value="1"/>
</dbReference>
<dbReference type="GO" id="GO:0003724">
    <property type="term" value="F:RNA helicase activity"/>
    <property type="evidence" value="ECO:0007669"/>
    <property type="project" value="UniProtKB-EC"/>
</dbReference>
<dbReference type="Gene3D" id="3.40.50.300">
    <property type="entry name" value="P-loop containing nucleotide triphosphate hydrolases"/>
    <property type="match status" value="2"/>
</dbReference>
<name>A0A6A6FFC3_9PEZI</name>
<evidence type="ECO:0000256" key="2">
    <source>
        <dbReference type="ARBA" id="ARBA00022801"/>
    </source>
</evidence>
<keyword evidence="3 5" id="KW-0067">ATP-binding</keyword>
<reference evidence="9" key="1">
    <citation type="journal article" date="2020" name="Stud. Mycol.">
        <title>101 Dothideomycetes genomes: a test case for predicting lifestyles and emergence of pathogens.</title>
        <authorList>
            <person name="Haridas S."/>
            <person name="Albert R."/>
            <person name="Binder M."/>
            <person name="Bloem J."/>
            <person name="Labutti K."/>
            <person name="Salamov A."/>
            <person name="Andreopoulos B."/>
            <person name="Baker S."/>
            <person name="Barry K."/>
            <person name="Bills G."/>
            <person name="Bluhm B."/>
            <person name="Cannon C."/>
            <person name="Castanera R."/>
            <person name="Culley D."/>
            <person name="Daum C."/>
            <person name="Ezra D."/>
            <person name="Gonzalez J."/>
            <person name="Henrissat B."/>
            <person name="Kuo A."/>
            <person name="Liang C."/>
            <person name="Lipzen A."/>
            <person name="Lutzoni F."/>
            <person name="Magnuson J."/>
            <person name="Mondo S."/>
            <person name="Nolan M."/>
            <person name="Ohm R."/>
            <person name="Pangilinan J."/>
            <person name="Park H.-J."/>
            <person name="Ramirez L."/>
            <person name="Alfaro M."/>
            <person name="Sun H."/>
            <person name="Tritt A."/>
            <person name="Yoshinaga Y."/>
            <person name="Zwiers L.-H."/>
            <person name="Turgeon B."/>
            <person name="Goodwin S."/>
            <person name="Spatafora J."/>
            <person name="Crous P."/>
            <person name="Grigoriev I."/>
        </authorList>
    </citation>
    <scope>NUCLEOTIDE SEQUENCE</scope>
    <source>
        <strain evidence="9">SCOH1-5</strain>
    </source>
</reference>
<dbReference type="GO" id="GO:0003723">
    <property type="term" value="F:RNA binding"/>
    <property type="evidence" value="ECO:0007669"/>
    <property type="project" value="UniProtKB-UniRule"/>
</dbReference>
<comment type="domain">
    <text evidence="5">The Q motif is unique to and characteristic of the DEAD box family of RNA helicases and controls ATP binding and hydrolysis.</text>
</comment>
<feature type="domain" description="Helicase ATP-binding" evidence="7">
    <location>
        <begin position="44"/>
        <end position="227"/>
    </location>
</feature>
<keyword evidence="2 5" id="KW-0378">Hydrolase</keyword>
<keyword evidence="10" id="KW-1185">Reference proteome</keyword>
<feature type="compositionally biased region" description="Gly residues" evidence="6">
    <location>
        <begin position="500"/>
        <end position="518"/>
    </location>
</feature>
<dbReference type="CDD" id="cd18787">
    <property type="entry name" value="SF2_C_DEAD"/>
    <property type="match status" value="1"/>
</dbReference>
<evidence type="ECO:0000256" key="1">
    <source>
        <dbReference type="ARBA" id="ARBA00022741"/>
    </source>
</evidence>
<protein>
    <recommendedName>
        <fullName evidence="5">ATP-dependent RNA helicase</fullName>
        <ecNumber evidence="5">3.6.4.13</ecNumber>
    </recommendedName>
</protein>
<dbReference type="CDD" id="cd17964">
    <property type="entry name" value="DEADc_MSS116"/>
    <property type="match status" value="1"/>
</dbReference>
<evidence type="ECO:0000256" key="4">
    <source>
        <dbReference type="ARBA" id="ARBA00022884"/>
    </source>
</evidence>
<keyword evidence="4 5" id="KW-0694">RNA-binding</keyword>
<dbReference type="InterPro" id="IPR011545">
    <property type="entry name" value="DEAD/DEAH_box_helicase_dom"/>
</dbReference>
<evidence type="ECO:0000313" key="9">
    <source>
        <dbReference type="EMBL" id="KAF2212116.1"/>
    </source>
</evidence>
<dbReference type="Pfam" id="PF00271">
    <property type="entry name" value="Helicase_C"/>
    <property type="match status" value="1"/>
</dbReference>
<dbReference type="EC" id="3.6.4.13" evidence="5"/>
<keyword evidence="5" id="KW-0347">Helicase</keyword>
<dbReference type="InterPro" id="IPR014001">
    <property type="entry name" value="Helicase_ATP-bd"/>
</dbReference>
<comment type="catalytic activity">
    <reaction evidence="5">
        <text>ATP + H2O = ADP + phosphate + H(+)</text>
        <dbReference type="Rhea" id="RHEA:13065"/>
        <dbReference type="ChEBI" id="CHEBI:15377"/>
        <dbReference type="ChEBI" id="CHEBI:15378"/>
        <dbReference type="ChEBI" id="CHEBI:30616"/>
        <dbReference type="ChEBI" id="CHEBI:43474"/>
        <dbReference type="ChEBI" id="CHEBI:456216"/>
        <dbReference type="EC" id="3.6.4.13"/>
    </reaction>
</comment>
<dbReference type="PANTHER" id="PTHR24031">
    <property type="entry name" value="RNA HELICASE"/>
    <property type="match status" value="1"/>
</dbReference>
<evidence type="ECO:0000259" key="7">
    <source>
        <dbReference type="PROSITE" id="PS51192"/>
    </source>
</evidence>
<gene>
    <name evidence="9" type="ORF">CERZMDRAFT_98030</name>
</gene>
<feature type="domain" description="Helicase C-terminal" evidence="8">
    <location>
        <begin position="262"/>
        <end position="418"/>
    </location>
</feature>
<dbReference type="InterPro" id="IPR027417">
    <property type="entry name" value="P-loop_NTPase"/>
</dbReference>
<evidence type="ECO:0000256" key="3">
    <source>
        <dbReference type="ARBA" id="ARBA00022840"/>
    </source>
</evidence>
<dbReference type="SUPFAM" id="SSF52540">
    <property type="entry name" value="P-loop containing nucleoside triphosphate hydrolases"/>
    <property type="match status" value="1"/>
</dbReference>